<comment type="caution">
    <text evidence="1">The sequence shown here is derived from an EMBL/GenBank/DDBJ whole genome shotgun (WGS) entry which is preliminary data.</text>
</comment>
<proteinExistence type="predicted"/>
<evidence type="ECO:0000313" key="2">
    <source>
        <dbReference type="Proteomes" id="UP001151760"/>
    </source>
</evidence>
<dbReference type="EMBL" id="BQNB010009857">
    <property type="protein sequence ID" value="GJS69361.1"/>
    <property type="molecule type" value="Genomic_DNA"/>
</dbReference>
<sequence>MRWIRMSSGQANVLKFNKNHGTSIQEKDNVIRDLKVLSLIVNDNVDGAYMLTMSLDLLELNARLERIEKGAQLEGNLKVAIEVLSKTNGLSPPGLREIGSGNARVVNSLDNALNYACQYTKLFWN</sequence>
<dbReference type="Proteomes" id="UP001151760">
    <property type="component" value="Unassembled WGS sequence"/>
</dbReference>
<name>A0ABQ4XWX3_9ASTR</name>
<keyword evidence="2" id="KW-1185">Reference proteome</keyword>
<protein>
    <submittedName>
        <fullName evidence="1">Uncharacterized protein</fullName>
    </submittedName>
</protein>
<reference evidence="1" key="1">
    <citation type="journal article" date="2022" name="Int. J. Mol. Sci.">
        <title>Draft Genome of Tanacetum Coccineum: Genomic Comparison of Closely Related Tanacetum-Family Plants.</title>
        <authorList>
            <person name="Yamashiro T."/>
            <person name="Shiraishi A."/>
            <person name="Nakayama K."/>
            <person name="Satake H."/>
        </authorList>
    </citation>
    <scope>NUCLEOTIDE SEQUENCE</scope>
</reference>
<evidence type="ECO:0000313" key="1">
    <source>
        <dbReference type="EMBL" id="GJS69361.1"/>
    </source>
</evidence>
<reference evidence="1" key="2">
    <citation type="submission" date="2022-01" db="EMBL/GenBank/DDBJ databases">
        <authorList>
            <person name="Yamashiro T."/>
            <person name="Shiraishi A."/>
            <person name="Satake H."/>
            <person name="Nakayama K."/>
        </authorList>
    </citation>
    <scope>NUCLEOTIDE SEQUENCE</scope>
</reference>
<gene>
    <name evidence="1" type="ORF">Tco_0702202</name>
</gene>
<accession>A0ABQ4XWX3</accession>
<organism evidence="1 2">
    <name type="scientific">Tanacetum coccineum</name>
    <dbReference type="NCBI Taxonomy" id="301880"/>
    <lineage>
        <taxon>Eukaryota</taxon>
        <taxon>Viridiplantae</taxon>
        <taxon>Streptophyta</taxon>
        <taxon>Embryophyta</taxon>
        <taxon>Tracheophyta</taxon>
        <taxon>Spermatophyta</taxon>
        <taxon>Magnoliopsida</taxon>
        <taxon>eudicotyledons</taxon>
        <taxon>Gunneridae</taxon>
        <taxon>Pentapetalae</taxon>
        <taxon>asterids</taxon>
        <taxon>campanulids</taxon>
        <taxon>Asterales</taxon>
        <taxon>Asteraceae</taxon>
        <taxon>Asteroideae</taxon>
        <taxon>Anthemideae</taxon>
        <taxon>Anthemidinae</taxon>
        <taxon>Tanacetum</taxon>
    </lineage>
</organism>